<accession>A0A0C3ADB7</accession>
<keyword evidence="2" id="KW-1185">Reference proteome</keyword>
<dbReference type="Proteomes" id="UP000054097">
    <property type="component" value="Unassembled WGS sequence"/>
</dbReference>
<name>A0A0C3ADB7_SERVB</name>
<dbReference type="HOGENOM" id="CLU_180191_1_0_1"/>
<proteinExistence type="predicted"/>
<organism evidence="1 2">
    <name type="scientific">Serendipita vermifera MAFF 305830</name>
    <dbReference type="NCBI Taxonomy" id="933852"/>
    <lineage>
        <taxon>Eukaryota</taxon>
        <taxon>Fungi</taxon>
        <taxon>Dikarya</taxon>
        <taxon>Basidiomycota</taxon>
        <taxon>Agaricomycotina</taxon>
        <taxon>Agaricomycetes</taxon>
        <taxon>Sebacinales</taxon>
        <taxon>Serendipitaceae</taxon>
        <taxon>Serendipita</taxon>
    </lineage>
</organism>
<sequence>MCRQISEGCVNRGCGHYTQTAVHAIADCQSSRCRLSTSHLPSCRAPSCRCNSTYGPDIERTTHTLPGLCQQCFNSPTPHIY</sequence>
<reference evidence="1 2" key="1">
    <citation type="submission" date="2014-04" db="EMBL/GenBank/DDBJ databases">
        <authorList>
            <consortium name="DOE Joint Genome Institute"/>
            <person name="Kuo A."/>
            <person name="Zuccaro A."/>
            <person name="Kohler A."/>
            <person name="Nagy L.G."/>
            <person name="Floudas D."/>
            <person name="Copeland A."/>
            <person name="Barry K.W."/>
            <person name="Cichocki N."/>
            <person name="Veneault-Fourrey C."/>
            <person name="LaButti K."/>
            <person name="Lindquist E.A."/>
            <person name="Lipzen A."/>
            <person name="Lundell T."/>
            <person name="Morin E."/>
            <person name="Murat C."/>
            <person name="Sun H."/>
            <person name="Tunlid A."/>
            <person name="Henrissat B."/>
            <person name="Grigoriev I.V."/>
            <person name="Hibbett D.S."/>
            <person name="Martin F."/>
            <person name="Nordberg H.P."/>
            <person name="Cantor M.N."/>
            <person name="Hua S.X."/>
        </authorList>
    </citation>
    <scope>NUCLEOTIDE SEQUENCE [LARGE SCALE GENOMIC DNA]</scope>
    <source>
        <strain evidence="1 2">MAFF 305830</strain>
    </source>
</reference>
<dbReference type="AlphaFoldDB" id="A0A0C3ADB7"/>
<gene>
    <name evidence="1" type="ORF">M408DRAFT_18146</name>
</gene>
<evidence type="ECO:0000313" key="1">
    <source>
        <dbReference type="EMBL" id="KIM22605.1"/>
    </source>
</evidence>
<dbReference type="EMBL" id="KN824352">
    <property type="protein sequence ID" value="KIM22605.1"/>
    <property type="molecule type" value="Genomic_DNA"/>
</dbReference>
<evidence type="ECO:0000313" key="2">
    <source>
        <dbReference type="Proteomes" id="UP000054097"/>
    </source>
</evidence>
<protein>
    <submittedName>
        <fullName evidence="1">Uncharacterized protein</fullName>
    </submittedName>
</protein>
<dbReference type="OrthoDB" id="3132318at2759"/>
<reference evidence="2" key="2">
    <citation type="submission" date="2015-01" db="EMBL/GenBank/DDBJ databases">
        <title>Evolutionary Origins and Diversification of the Mycorrhizal Mutualists.</title>
        <authorList>
            <consortium name="DOE Joint Genome Institute"/>
            <consortium name="Mycorrhizal Genomics Consortium"/>
            <person name="Kohler A."/>
            <person name="Kuo A."/>
            <person name="Nagy L.G."/>
            <person name="Floudas D."/>
            <person name="Copeland A."/>
            <person name="Barry K.W."/>
            <person name="Cichocki N."/>
            <person name="Veneault-Fourrey C."/>
            <person name="LaButti K."/>
            <person name="Lindquist E.A."/>
            <person name="Lipzen A."/>
            <person name="Lundell T."/>
            <person name="Morin E."/>
            <person name="Murat C."/>
            <person name="Riley R."/>
            <person name="Ohm R."/>
            <person name="Sun H."/>
            <person name="Tunlid A."/>
            <person name="Henrissat B."/>
            <person name="Grigoriev I.V."/>
            <person name="Hibbett D.S."/>
            <person name="Martin F."/>
        </authorList>
    </citation>
    <scope>NUCLEOTIDE SEQUENCE [LARGE SCALE GENOMIC DNA]</scope>
    <source>
        <strain evidence="2">MAFF 305830</strain>
    </source>
</reference>